<name>A0A2P2JJT7_RHIMU</name>
<accession>A0A2P2JJT7</accession>
<dbReference type="AlphaFoldDB" id="A0A2P2JJT7"/>
<evidence type="ECO:0000313" key="1">
    <source>
        <dbReference type="EMBL" id="MBW93708.1"/>
    </source>
</evidence>
<protein>
    <submittedName>
        <fullName evidence="1">Uncharacterized protein</fullName>
    </submittedName>
</protein>
<dbReference type="EMBL" id="GGEC01013225">
    <property type="protein sequence ID" value="MBW93708.1"/>
    <property type="molecule type" value="Transcribed_RNA"/>
</dbReference>
<organism evidence="1">
    <name type="scientific">Rhizophora mucronata</name>
    <name type="common">Asiatic mangrove</name>
    <dbReference type="NCBI Taxonomy" id="61149"/>
    <lineage>
        <taxon>Eukaryota</taxon>
        <taxon>Viridiplantae</taxon>
        <taxon>Streptophyta</taxon>
        <taxon>Embryophyta</taxon>
        <taxon>Tracheophyta</taxon>
        <taxon>Spermatophyta</taxon>
        <taxon>Magnoliopsida</taxon>
        <taxon>eudicotyledons</taxon>
        <taxon>Gunneridae</taxon>
        <taxon>Pentapetalae</taxon>
        <taxon>rosids</taxon>
        <taxon>fabids</taxon>
        <taxon>Malpighiales</taxon>
        <taxon>Rhizophoraceae</taxon>
        <taxon>Rhizophora</taxon>
    </lineage>
</organism>
<sequence>MSIHQIITKQKTLLSSSSSSSVNK</sequence>
<reference evidence="1" key="1">
    <citation type="submission" date="2018-02" db="EMBL/GenBank/DDBJ databases">
        <title>Rhizophora mucronata_Transcriptome.</title>
        <authorList>
            <person name="Meera S.P."/>
            <person name="Sreeshan A."/>
            <person name="Augustine A."/>
        </authorList>
    </citation>
    <scope>NUCLEOTIDE SEQUENCE</scope>
    <source>
        <tissue evidence="1">Leaf</tissue>
    </source>
</reference>
<proteinExistence type="predicted"/>